<dbReference type="OrthoDB" id="9767116at2"/>
<dbReference type="RefSeq" id="WP_007417451.1">
    <property type="nucleotide sequence ID" value="NZ_ABOX02000042.1"/>
</dbReference>
<comment type="similarity">
    <text evidence="1">Belongs to the protease inhibitor I39 (alpha-2-macroglobulin) family. Bacterial alpha-2-macroglobulin subfamily.</text>
</comment>
<dbReference type="Pfam" id="PF07678">
    <property type="entry name" value="TED_complement"/>
    <property type="match status" value="2"/>
</dbReference>
<feature type="compositionally biased region" description="Basic and acidic residues" evidence="2">
    <location>
        <begin position="1120"/>
        <end position="1139"/>
    </location>
</feature>
<protein>
    <submittedName>
        <fullName evidence="6">Alpha-2-macroglobulin domain protein</fullName>
    </submittedName>
</protein>
<dbReference type="InterPro" id="IPR047565">
    <property type="entry name" value="Alpha-macroglob_thiol-ester_cl"/>
</dbReference>
<dbReference type="InterPro" id="IPR002890">
    <property type="entry name" value="MG2"/>
</dbReference>
<dbReference type="PANTHER" id="PTHR40094:SF1">
    <property type="entry name" value="UBIQUITIN DOMAIN-CONTAINING PROTEIN"/>
    <property type="match status" value="1"/>
</dbReference>
<dbReference type="Gene3D" id="1.50.10.20">
    <property type="match status" value="1"/>
</dbReference>
<organism evidence="6 7">
    <name type="scientific">Pedosphaera parvula (strain Ellin514)</name>
    <dbReference type="NCBI Taxonomy" id="320771"/>
    <lineage>
        <taxon>Bacteria</taxon>
        <taxon>Pseudomonadati</taxon>
        <taxon>Verrucomicrobiota</taxon>
        <taxon>Pedosphaerae</taxon>
        <taxon>Pedosphaerales</taxon>
        <taxon>Pedosphaeraceae</taxon>
        <taxon>Pedosphaera</taxon>
    </lineage>
</organism>
<comment type="caution">
    <text evidence="6">The sequence shown here is derived from an EMBL/GenBank/DDBJ whole genome shotgun (WGS) entry which is preliminary data.</text>
</comment>
<accession>B9XNR5</accession>
<proteinExistence type="inferred from homology"/>
<dbReference type="SMART" id="SM01419">
    <property type="entry name" value="Thiol-ester_cl"/>
    <property type="match status" value="1"/>
</dbReference>
<dbReference type="Pfam" id="PF07703">
    <property type="entry name" value="A2M_BRD"/>
    <property type="match status" value="1"/>
</dbReference>
<dbReference type="Gene3D" id="2.60.40.1940">
    <property type="match status" value="1"/>
</dbReference>
<feature type="signal peptide" evidence="3">
    <location>
        <begin position="1"/>
        <end position="23"/>
    </location>
</feature>
<dbReference type="InterPro" id="IPR011625">
    <property type="entry name" value="A2M_N_BRD"/>
</dbReference>
<dbReference type="EMBL" id="ABOX02000042">
    <property type="protein sequence ID" value="EEF58488.1"/>
    <property type="molecule type" value="Genomic_DNA"/>
</dbReference>
<dbReference type="SMART" id="SM01359">
    <property type="entry name" value="A2M_N_2"/>
    <property type="match status" value="1"/>
</dbReference>
<name>B9XNR5_PEDPL</name>
<dbReference type="Gene3D" id="1.25.40.10">
    <property type="entry name" value="Tetratricopeptide repeat domain"/>
    <property type="match status" value="1"/>
</dbReference>
<dbReference type="Pfam" id="PF17973">
    <property type="entry name" value="bMG10"/>
    <property type="match status" value="1"/>
</dbReference>
<dbReference type="PANTHER" id="PTHR40094">
    <property type="entry name" value="ALPHA-2-MACROGLOBULIN HOMOLOG"/>
    <property type="match status" value="1"/>
</dbReference>
<evidence type="ECO:0000256" key="3">
    <source>
        <dbReference type="SAM" id="SignalP"/>
    </source>
</evidence>
<keyword evidence="7" id="KW-1185">Reference proteome</keyword>
<evidence type="ECO:0000259" key="4">
    <source>
        <dbReference type="SMART" id="SM01359"/>
    </source>
</evidence>
<dbReference type="SUPFAM" id="SSF48239">
    <property type="entry name" value="Terpenoid cyclases/Protein prenyltransferases"/>
    <property type="match status" value="1"/>
</dbReference>
<feature type="compositionally biased region" description="Basic and acidic residues" evidence="2">
    <location>
        <begin position="1193"/>
        <end position="1205"/>
    </location>
</feature>
<dbReference type="InterPro" id="IPR008930">
    <property type="entry name" value="Terpenoid_cyclase/PrenylTrfase"/>
</dbReference>
<gene>
    <name evidence="6" type="ORF">Cflav_PD1215</name>
</gene>
<dbReference type="InterPro" id="IPR001599">
    <property type="entry name" value="Macroglobln_a2"/>
</dbReference>
<keyword evidence="3" id="KW-0732">Signal</keyword>
<feature type="domain" description="Alpha-2-macroglobulin" evidence="5">
    <location>
        <begin position="1226"/>
        <end position="1319"/>
    </location>
</feature>
<evidence type="ECO:0000313" key="7">
    <source>
        <dbReference type="Proteomes" id="UP000003688"/>
    </source>
</evidence>
<dbReference type="Gene3D" id="2.20.130.20">
    <property type="match status" value="1"/>
</dbReference>
<feature type="domain" description="Alpha-2-macroglobulin bait region" evidence="4">
    <location>
        <begin position="937"/>
        <end position="1076"/>
    </location>
</feature>
<dbReference type="SMART" id="SM01360">
    <property type="entry name" value="A2M"/>
    <property type="match status" value="1"/>
</dbReference>
<evidence type="ECO:0000259" key="5">
    <source>
        <dbReference type="SMART" id="SM01360"/>
    </source>
</evidence>
<dbReference type="GO" id="GO:0004866">
    <property type="term" value="F:endopeptidase inhibitor activity"/>
    <property type="evidence" value="ECO:0007669"/>
    <property type="project" value="InterPro"/>
</dbReference>
<dbReference type="Gene3D" id="2.60.40.10">
    <property type="entry name" value="Immunoglobulins"/>
    <property type="match status" value="1"/>
</dbReference>
<evidence type="ECO:0000256" key="2">
    <source>
        <dbReference type="SAM" id="MobiDB-lite"/>
    </source>
</evidence>
<dbReference type="Proteomes" id="UP000003688">
    <property type="component" value="Unassembled WGS sequence"/>
</dbReference>
<dbReference type="Gene3D" id="6.20.50.160">
    <property type="match status" value="1"/>
</dbReference>
<evidence type="ECO:0000313" key="6">
    <source>
        <dbReference type="EMBL" id="EEF58488.1"/>
    </source>
</evidence>
<dbReference type="Pfam" id="PF00207">
    <property type="entry name" value="A2M"/>
    <property type="match status" value="1"/>
</dbReference>
<dbReference type="InterPro" id="IPR051802">
    <property type="entry name" value="YfhM-like"/>
</dbReference>
<evidence type="ECO:0000256" key="1">
    <source>
        <dbReference type="ARBA" id="ARBA00010556"/>
    </source>
</evidence>
<dbReference type="STRING" id="320771.Cflav_PD1215"/>
<dbReference type="InterPro" id="IPR011990">
    <property type="entry name" value="TPR-like_helical_dom_sf"/>
</dbReference>
<reference evidence="6 7" key="1">
    <citation type="journal article" date="2011" name="J. Bacteriol.">
        <title>Genome sequence of 'Pedosphaera parvula' Ellin514, an aerobic Verrucomicrobial isolate from pasture soil.</title>
        <authorList>
            <person name="Kant R."/>
            <person name="van Passel M.W."/>
            <person name="Sangwan P."/>
            <person name="Palva A."/>
            <person name="Lucas S."/>
            <person name="Copeland A."/>
            <person name="Lapidus A."/>
            <person name="Glavina Del Rio T."/>
            <person name="Dalin E."/>
            <person name="Tice H."/>
            <person name="Bruce D."/>
            <person name="Goodwin L."/>
            <person name="Pitluck S."/>
            <person name="Chertkov O."/>
            <person name="Larimer F.W."/>
            <person name="Land M.L."/>
            <person name="Hauser L."/>
            <person name="Brettin T.S."/>
            <person name="Detter J.C."/>
            <person name="Han S."/>
            <person name="de Vos W.M."/>
            <person name="Janssen P.H."/>
            <person name="Smidt H."/>
        </authorList>
    </citation>
    <scope>NUCLEOTIDE SEQUENCE [LARGE SCALE GENOMIC DNA]</scope>
    <source>
        <strain evidence="6 7">Ellin514</strain>
    </source>
</reference>
<dbReference type="GO" id="GO:0005615">
    <property type="term" value="C:extracellular space"/>
    <property type="evidence" value="ECO:0007669"/>
    <property type="project" value="InterPro"/>
</dbReference>
<feature type="region of interest" description="Disordered" evidence="2">
    <location>
        <begin position="1112"/>
        <end position="1139"/>
    </location>
</feature>
<dbReference type="Pfam" id="PF01835">
    <property type="entry name" value="MG2"/>
    <property type="match status" value="1"/>
</dbReference>
<dbReference type="InterPro" id="IPR013783">
    <property type="entry name" value="Ig-like_fold"/>
</dbReference>
<dbReference type="InterPro" id="IPR011626">
    <property type="entry name" value="Alpha-macroglobulin_TED"/>
</dbReference>
<dbReference type="Gene3D" id="2.60.40.1930">
    <property type="match status" value="2"/>
</dbReference>
<feature type="region of interest" description="Disordered" evidence="2">
    <location>
        <begin position="1915"/>
        <end position="1967"/>
    </location>
</feature>
<feature type="region of interest" description="Disordered" evidence="2">
    <location>
        <begin position="1193"/>
        <end position="1218"/>
    </location>
</feature>
<sequence precursor="true">MKAILLISLVIWCSLVPSFGQTANYQQLKAEAEKFFSEGSYAKAHDVYERAGKLPLSTNDTRWVKFRLADTLWRSQAATQTSDNTKFETARHDLEVLVRDRQREDEHDRVWAEVEESLGDFFWTRRNNNDWGGGWPHYQHALDWWAGQSDLAVARERYLKIVWTMAKPANLQIPYYYYGYWGNNIPVDVLDNALTIAKTEEDKAHAHYLLAMTLRNQSGDWDQRQRVVEEFEGAIKLGKKTDWYDDALYNYGVWMTSYGRIILLKDGNWSQEPDYHKALALFQKITSEFKQGETRYWEQAQQQIKGIIDPQLSVGVGNIFLPDSEIQYSLNWRNIKHLDLALYPVSLPDDVKFEARDDQHPDWLHAINLGGREKIKSWSRETNDKGDYKPGNDTVRLDGKLPPGAYILEAKSGDVSARDLILITDAAIVLKSSGKQALVYVANALNSAPLANARVSLWERYYRDNHWHVRQMSKDANKDGIAVFDLTERVDNNNVELFASAISKDRQAFSAGNNYYYGYQHQDQPWRIYAFTDRPAYRPEETVQWKFIARRHNGSVYSTPANQTIEFQIDDPRGTKVKADKASLNAFGSAWGSLDLTTNMPLGEYRVTFWEDAAHTKQIGNATLFRLEEYKLPEFKVSVQTPEEDGKKKTFIPGEKVEVNIQADYYFGGPVSDASVEVVVYQNPFYHYWYRPHDFPWFYEDMSPGYQYSRSYSGNGQIIKRETIKTDVTGKAKLTFDTPRGSGQDYEYRIEARVTDASRREIVGNGTVRVTKQRYYVYPEPEHNLYRPQDKVTVDFKALDANEQPVETEGNVKVTRDYWYEIWLNPEGKEIKGDELKRIRNQSMIFPPPPAKPDGHDWQLKFRGYQHDEILTRTLKTDTNGTAQLTFTPEREGYYRISWTSQDSKTNTRPAAPIQAETYVWVATGSTTELGYRHGGLEIIVDKDTFRVGQKAPVMLSVPTNDRYVLFSVEGEDLYSYQLVHVTGTVKLVELPIEEKHVPNVFLNATLLSDRQIFTDTKQVVVPPTRNFLNVEVKSDREQYQPREQGTFTITTRDYNNKPVPAEVSFGLVDESVYYIQSDYAGDPRQFYYGQKRQQEIQSQSTFNQKSYARLVPGNENQLMDERDREESKYQRNRKDADFESLDRNKDTYYNGMATAQFAFDSLAKSEGRASLAGGMAGNEPAAAAPMLGRRMAKENKLSVAEKQKAPGQAPEQEPAVQVRSDFRSTILWKPDVTTGEDGKATIKVTYPDSLTGWRATARAVTDANQFGMATNTTRTKQPLIVRLQAPRFFLVGDEVTISAIINNNTDKAMEIREPGLDIQGLELKVGPNGRDPHPNREVPFEVKVPAQGEARVDWVVTVTKPGMAKLKAFAREGKYADAMEKSYPIYEHGIEKFISKSGKVRGDDVTVKLNIPKERKPESTSLIVQVTPSMAVTMLDALPYLIDYPYGCTEQTMSRFLPAAITAKTLKDLGLNPEDVMSRVFGGIEQTNAAATHPNGKQDLQKLDEMVKQGLDRLYDFQHADGGWGWWKQGESDHWMTAYVVWGLALARDAKIEIKKDVLDRGADYLSKRLVEEEENPDMQAWMLHALSVYYSPFNDQLMSPFIAKASDNLWNKRDQLNAYTRALFALSAHNLHQQDRAKTLIANLENGVKRDDKPDTSVIMQGAQQSNAAVIGTAHWGEDGLYWRWSDGGIEATAFALRAMLAIDPQNKLIEPVTNWLIKNRRGAQWSNTRDTAITVLAMNDYLRVSGELSPDLEYELVVNGQSIAKKKVSGTDAFNAPSQFPVDTQLIRDGENEIRIVRTAGKGPIYFAANAKFFSLEEPITPAGNEIFVRRQYYKLVGRPTLLKGYVYDRQPLNDGESVKSGERVETVLTIEAKNNYEYLLFEDLKPAGLEAVEVRSGESLYANELKSGSVERKFGTNAPSTTPAPAKPQPPRATKRRVLTSGASAIRPVSVPTPAPSQDDDHTGRTRWVYQELRDRKVALFIDKLPEGVWEIKYNLRAEVPGQFHALPVVGHAMYVPEIRCNGAEIKINVDEAK</sequence>
<dbReference type="CDD" id="cd02891">
    <property type="entry name" value="A2M_like"/>
    <property type="match status" value="1"/>
</dbReference>
<feature type="chain" id="PRO_5002894987" evidence="3">
    <location>
        <begin position="24"/>
        <end position="2038"/>
    </location>
</feature>
<dbReference type="InterPro" id="IPR041246">
    <property type="entry name" value="Bact_MG10"/>
</dbReference>